<evidence type="ECO:0000313" key="5">
    <source>
        <dbReference type="EMBL" id="ADI17630.1"/>
    </source>
</evidence>
<dbReference type="GO" id="GO:0003677">
    <property type="term" value="F:DNA binding"/>
    <property type="evidence" value="ECO:0007669"/>
    <property type="project" value="UniProtKB-KW"/>
</dbReference>
<dbReference type="InterPro" id="IPR000835">
    <property type="entry name" value="HTH_MarR-typ"/>
</dbReference>
<dbReference type="PANTHER" id="PTHR42756">
    <property type="entry name" value="TRANSCRIPTIONAL REGULATOR, MARR"/>
    <property type="match status" value="1"/>
</dbReference>
<dbReference type="PANTHER" id="PTHR42756:SF1">
    <property type="entry name" value="TRANSCRIPTIONAL REPRESSOR OF EMRAB OPERON"/>
    <property type="match status" value="1"/>
</dbReference>
<keyword evidence="2" id="KW-0238">DNA-binding</keyword>
<dbReference type="InterPro" id="IPR036388">
    <property type="entry name" value="WH-like_DNA-bd_sf"/>
</dbReference>
<accession>E0XT89</accession>
<evidence type="ECO:0000256" key="1">
    <source>
        <dbReference type="ARBA" id="ARBA00023015"/>
    </source>
</evidence>
<dbReference type="SMART" id="SM00347">
    <property type="entry name" value="HTH_MARR"/>
    <property type="match status" value="1"/>
</dbReference>
<sequence length="152" mass="18033">MEREDLDRNFGFLLHDVARLMRTLFDRRGRDLGLTRSQWWVLTMLYAKEGVTQSELADLMELEKPTLGRLLDRLEEKEWVERRADDFDRRVNRLYLTDKVQEVMRALRKTAATVRREAIGDMSNDERDRFVDTLIKIKSNLLNLDANRNSSS</sequence>
<dbReference type="GO" id="GO:0003700">
    <property type="term" value="F:DNA-binding transcription factor activity"/>
    <property type="evidence" value="ECO:0007669"/>
    <property type="project" value="InterPro"/>
</dbReference>
<feature type="domain" description="HTH marR-type" evidence="4">
    <location>
        <begin position="7"/>
        <end position="139"/>
    </location>
</feature>
<reference evidence="5" key="1">
    <citation type="journal article" date="2011" name="Environ. Microbiol.">
        <title>Time-series analyses of Monterey Bay coastal microbial picoplankton using a 'genome proxy' microarray.</title>
        <authorList>
            <person name="Rich V.I."/>
            <person name="Pham V.D."/>
            <person name="Eppley J."/>
            <person name="Shi Y."/>
            <person name="DeLong E.F."/>
        </authorList>
    </citation>
    <scope>NUCLEOTIDE SEQUENCE</scope>
</reference>
<dbReference type="SUPFAM" id="SSF46785">
    <property type="entry name" value="Winged helix' DNA-binding domain"/>
    <property type="match status" value="1"/>
</dbReference>
<dbReference type="EMBL" id="GU474870">
    <property type="protein sequence ID" value="ADI17630.1"/>
    <property type="molecule type" value="Genomic_DNA"/>
</dbReference>
<dbReference type="InterPro" id="IPR036390">
    <property type="entry name" value="WH_DNA-bd_sf"/>
</dbReference>
<protein>
    <submittedName>
        <fullName evidence="5">Transcriptional regulators</fullName>
    </submittedName>
</protein>
<keyword evidence="1" id="KW-0805">Transcription regulation</keyword>
<name>E0XT89_9PROT</name>
<organism evidence="5">
    <name type="scientific">uncultured alpha proteobacterium HF0130_20P23</name>
    <dbReference type="NCBI Taxonomy" id="710809"/>
    <lineage>
        <taxon>Bacteria</taxon>
        <taxon>Pseudomonadati</taxon>
        <taxon>Pseudomonadota</taxon>
        <taxon>Alphaproteobacteria</taxon>
        <taxon>environmental samples</taxon>
    </lineage>
</organism>
<dbReference type="PRINTS" id="PR00598">
    <property type="entry name" value="HTHMARR"/>
</dbReference>
<dbReference type="AlphaFoldDB" id="E0XT89"/>
<dbReference type="PROSITE" id="PS50995">
    <property type="entry name" value="HTH_MARR_2"/>
    <property type="match status" value="1"/>
</dbReference>
<dbReference type="Gene3D" id="1.10.10.10">
    <property type="entry name" value="Winged helix-like DNA-binding domain superfamily/Winged helix DNA-binding domain"/>
    <property type="match status" value="1"/>
</dbReference>
<dbReference type="Pfam" id="PF12802">
    <property type="entry name" value="MarR_2"/>
    <property type="match status" value="1"/>
</dbReference>
<evidence type="ECO:0000256" key="3">
    <source>
        <dbReference type="ARBA" id="ARBA00023163"/>
    </source>
</evidence>
<evidence type="ECO:0000259" key="4">
    <source>
        <dbReference type="PROSITE" id="PS50995"/>
    </source>
</evidence>
<keyword evidence="3" id="KW-0804">Transcription</keyword>
<proteinExistence type="predicted"/>
<evidence type="ECO:0000256" key="2">
    <source>
        <dbReference type="ARBA" id="ARBA00023125"/>
    </source>
</evidence>